<feature type="repeat" description="WD" evidence="6">
    <location>
        <begin position="48"/>
        <end position="89"/>
    </location>
</feature>
<dbReference type="EMBL" id="GL349456">
    <property type="protein sequence ID" value="KNC49559.1"/>
    <property type="molecule type" value="Genomic_DNA"/>
</dbReference>
<reference evidence="9 10" key="1">
    <citation type="submission" date="2010-05" db="EMBL/GenBank/DDBJ databases">
        <title>The Genome Sequence of Thecamonas trahens ATCC 50062.</title>
        <authorList>
            <consortium name="The Broad Institute Genome Sequencing Platform"/>
            <person name="Russ C."/>
            <person name="Cuomo C."/>
            <person name="Shea T."/>
            <person name="Young S.K."/>
            <person name="Zeng Q."/>
            <person name="Koehrsen M."/>
            <person name="Haas B."/>
            <person name="Borodovsky M."/>
            <person name="Guigo R."/>
            <person name="Alvarado L."/>
            <person name="Berlin A."/>
            <person name="Bochicchio J."/>
            <person name="Borenstein D."/>
            <person name="Chapman S."/>
            <person name="Chen Z."/>
            <person name="Freedman E."/>
            <person name="Gellesch M."/>
            <person name="Goldberg J."/>
            <person name="Griggs A."/>
            <person name="Gujja S."/>
            <person name="Heilman E."/>
            <person name="Heiman D."/>
            <person name="Hepburn T."/>
            <person name="Howarth C."/>
            <person name="Jen D."/>
            <person name="Larson L."/>
            <person name="Mehta T."/>
            <person name="Park D."/>
            <person name="Pearson M."/>
            <person name="Roberts A."/>
            <person name="Saif S."/>
            <person name="Shenoy N."/>
            <person name="Sisk P."/>
            <person name="Stolte C."/>
            <person name="Sykes S."/>
            <person name="Thomson T."/>
            <person name="Walk T."/>
            <person name="White J."/>
            <person name="Yandava C."/>
            <person name="Burger G."/>
            <person name="Gray M.W."/>
            <person name="Holland P.W.H."/>
            <person name="King N."/>
            <person name="Lang F.B.F."/>
            <person name="Roger A.J."/>
            <person name="Ruiz-Trillo I."/>
            <person name="Lander E."/>
            <person name="Nusbaum C."/>
        </authorList>
    </citation>
    <scope>NUCLEOTIDE SEQUENCE [LARGE SCALE GENOMIC DNA]</scope>
    <source>
        <strain evidence="9 10">ATCC 50062</strain>
    </source>
</reference>
<evidence type="ECO:0000313" key="10">
    <source>
        <dbReference type="Proteomes" id="UP000054408"/>
    </source>
</evidence>
<evidence type="ECO:0000256" key="2">
    <source>
        <dbReference type="ARBA" id="ARBA00022618"/>
    </source>
</evidence>
<evidence type="ECO:0000313" key="9">
    <source>
        <dbReference type="EMBL" id="KNC49559.1"/>
    </source>
</evidence>
<dbReference type="InterPro" id="IPR024789">
    <property type="entry name" value="APC4"/>
</dbReference>
<keyword evidence="6" id="KW-0853">WD repeat</keyword>
<dbReference type="PANTHER" id="PTHR13260:SF0">
    <property type="entry name" value="ANAPHASE-PROMOTING COMPLEX SUBUNIT 4"/>
    <property type="match status" value="1"/>
</dbReference>
<dbReference type="AlphaFoldDB" id="A0A0L0DB60"/>
<evidence type="ECO:0000256" key="4">
    <source>
        <dbReference type="ARBA" id="ARBA00022786"/>
    </source>
</evidence>
<dbReference type="SUPFAM" id="SSF50978">
    <property type="entry name" value="WD40 repeat-like"/>
    <property type="match status" value="1"/>
</dbReference>
<proteinExistence type="predicted"/>
<sequence>MAFSLIETKRVAGGLVSAAWCPTMDVLAVASEDGELWLHRLSWLRLLSMAHSAPVTVLGWAPSGTQLAVAGSDGSLLVLDIERGPAPLVALAAPGAPAVAVVEWRAWPGTSAAPLVARSRLDKLLPRPLALSEELEMLLGAGASDYVPPLGFPTPLAPPIPETRPLDVLVTGGTDGSLVLQAHAALVLARLEFSGSVVAASLGETPSAGVVVTLSDDGSFGLTSFSLVALTSVSLPLISQVAKTQFALRAMLAALHKSLSLAQAAWAEGISAYAGKMNEFEELLKAYASKSTIEDEFLGMLATGMASPAMLQFVTRTLGDSTIAKLSKTLVTACSRVATVTLHSLLPGIQRLLLLLAELSGALEASGGLPGLDGGHLTAMTHAAGTFKLKLEELLLAVEDMGANFHAFLHWLSIVCCKLSDQPLSPELAAHPPDIQLVASFLARDMMHHRVSLLLGEAAMPVPEFPATTLTETQLPFVRLCPANASLPLGLALEELMAFDLAAGLAPAVADSARLTPPVVLAADGEESYSFVSTFNHESGRHLLVAWAPTTSPDLVALSFAPGLGSAGYTVVSLPGVPVAVEVYNSSSLGVLIQIDDDDGRELALIDFDECEWSPLALGADRRDDDDDELVVDAGVPLIPYLAALAAGSELAEETRRRRLADATGYLLAVSGRPP</sequence>
<dbReference type="RefSeq" id="XP_013757668.1">
    <property type="nucleotide sequence ID" value="XM_013902214.1"/>
</dbReference>
<evidence type="ECO:0000256" key="6">
    <source>
        <dbReference type="PROSITE-ProRule" id="PRU00221"/>
    </source>
</evidence>
<dbReference type="PANTHER" id="PTHR13260">
    <property type="entry name" value="ANAPHASE PROMOTING COMPLEX SUBUNIT 4 APC4"/>
    <property type="match status" value="1"/>
</dbReference>
<accession>A0A0L0DB60</accession>
<dbReference type="InterPro" id="IPR015943">
    <property type="entry name" value="WD40/YVTN_repeat-like_dom_sf"/>
</dbReference>
<dbReference type="eggNOG" id="KOG4640">
    <property type="taxonomic scope" value="Eukaryota"/>
</dbReference>
<organism evidence="9 10">
    <name type="scientific">Thecamonas trahens ATCC 50062</name>
    <dbReference type="NCBI Taxonomy" id="461836"/>
    <lineage>
        <taxon>Eukaryota</taxon>
        <taxon>Apusozoa</taxon>
        <taxon>Apusomonadida</taxon>
        <taxon>Apusomonadidae</taxon>
        <taxon>Thecamonas</taxon>
    </lineage>
</organism>
<dbReference type="Gene3D" id="2.130.10.10">
    <property type="entry name" value="YVTN repeat-like/Quinoprotein amine dehydrogenase"/>
    <property type="match status" value="1"/>
</dbReference>
<dbReference type="OMA" id="RNAWENT"/>
<evidence type="ECO:0000259" key="7">
    <source>
        <dbReference type="Pfam" id="PF12894"/>
    </source>
</evidence>
<keyword evidence="5" id="KW-0131">Cell cycle</keyword>
<dbReference type="Proteomes" id="UP000054408">
    <property type="component" value="Unassembled WGS sequence"/>
</dbReference>
<keyword evidence="10" id="KW-1185">Reference proteome</keyword>
<dbReference type="GO" id="GO:0031145">
    <property type="term" value="P:anaphase-promoting complex-dependent catabolic process"/>
    <property type="evidence" value="ECO:0007669"/>
    <property type="project" value="InterPro"/>
</dbReference>
<dbReference type="InterPro" id="IPR024790">
    <property type="entry name" value="APC4_long_dom"/>
</dbReference>
<feature type="domain" description="Anaphase-promoting complex subunit 4-like WD40" evidence="7">
    <location>
        <begin position="19"/>
        <end position="85"/>
    </location>
</feature>
<dbReference type="OrthoDB" id="2110451at2759"/>
<dbReference type="GO" id="GO:0005680">
    <property type="term" value="C:anaphase-promoting complex"/>
    <property type="evidence" value="ECO:0007669"/>
    <property type="project" value="InterPro"/>
</dbReference>
<name>A0A0L0DB60_THETB</name>
<dbReference type="Pfam" id="PF12894">
    <property type="entry name" value="ANAPC4_WD40"/>
    <property type="match status" value="1"/>
</dbReference>
<evidence type="ECO:0000256" key="5">
    <source>
        <dbReference type="ARBA" id="ARBA00023306"/>
    </source>
</evidence>
<gene>
    <name evidence="9" type="ORF">AMSG_05595</name>
</gene>
<feature type="domain" description="Anaphase-promoting complex subunit 4 long" evidence="8">
    <location>
        <begin position="233"/>
        <end position="421"/>
    </location>
</feature>
<dbReference type="InterPro" id="IPR024977">
    <property type="entry name" value="Apc4-like_WD40_dom"/>
</dbReference>
<dbReference type="GO" id="GO:0070979">
    <property type="term" value="P:protein K11-linked ubiquitination"/>
    <property type="evidence" value="ECO:0007669"/>
    <property type="project" value="TreeGrafter"/>
</dbReference>
<dbReference type="InterPro" id="IPR036322">
    <property type="entry name" value="WD40_repeat_dom_sf"/>
</dbReference>
<dbReference type="GO" id="GO:0034399">
    <property type="term" value="C:nuclear periphery"/>
    <property type="evidence" value="ECO:0007669"/>
    <property type="project" value="TreeGrafter"/>
</dbReference>
<keyword evidence="2" id="KW-0132">Cell division</keyword>
<dbReference type="InterPro" id="IPR001680">
    <property type="entry name" value="WD40_rpt"/>
</dbReference>
<dbReference type="GO" id="GO:0051301">
    <property type="term" value="P:cell division"/>
    <property type="evidence" value="ECO:0007669"/>
    <property type="project" value="UniProtKB-KW"/>
</dbReference>
<keyword evidence="4" id="KW-0833">Ubl conjugation pathway</keyword>
<evidence type="ECO:0000256" key="3">
    <source>
        <dbReference type="ARBA" id="ARBA00022776"/>
    </source>
</evidence>
<dbReference type="SMART" id="SM00320">
    <property type="entry name" value="WD40"/>
    <property type="match status" value="2"/>
</dbReference>
<dbReference type="STRING" id="461836.A0A0L0DB60"/>
<dbReference type="PROSITE" id="PS50082">
    <property type="entry name" value="WD_REPEATS_2"/>
    <property type="match status" value="1"/>
</dbReference>
<evidence type="ECO:0000259" key="8">
    <source>
        <dbReference type="Pfam" id="PF12896"/>
    </source>
</evidence>
<evidence type="ECO:0000256" key="1">
    <source>
        <dbReference type="ARBA" id="ARBA00016067"/>
    </source>
</evidence>
<keyword evidence="3" id="KW-0498">Mitosis</keyword>
<dbReference type="Pfam" id="PF12896">
    <property type="entry name" value="ANAPC4"/>
    <property type="match status" value="1"/>
</dbReference>
<protein>
    <recommendedName>
        <fullName evidence="1">Anaphase-promoting complex subunit 4</fullName>
    </recommendedName>
</protein>
<dbReference type="GeneID" id="25564969"/>